<proteinExistence type="predicted"/>
<evidence type="ECO:0000313" key="3">
    <source>
        <dbReference type="Proteomes" id="UP001207742"/>
    </source>
</evidence>
<dbReference type="Proteomes" id="UP001207742">
    <property type="component" value="Unassembled WGS sequence"/>
</dbReference>
<dbReference type="SUPFAM" id="SSF55136">
    <property type="entry name" value="Probable bacterial effector-binding domain"/>
    <property type="match status" value="1"/>
</dbReference>
<protein>
    <submittedName>
        <fullName evidence="2">GyrI-like domain-containing protein</fullName>
    </submittedName>
</protein>
<dbReference type="EMBL" id="JAPDNS010000002">
    <property type="protein sequence ID" value="MCW3487482.1"/>
    <property type="molecule type" value="Genomic_DNA"/>
</dbReference>
<dbReference type="RefSeq" id="WP_264734289.1">
    <property type="nucleotide sequence ID" value="NZ_JAPDNR010000001.1"/>
</dbReference>
<dbReference type="Gene3D" id="3.20.80.10">
    <property type="entry name" value="Regulatory factor, effector binding domain"/>
    <property type="match status" value="1"/>
</dbReference>
<comment type="caution">
    <text evidence="2">The sequence shown here is derived from an EMBL/GenBank/DDBJ whole genome shotgun (WGS) entry which is preliminary data.</text>
</comment>
<dbReference type="InterPro" id="IPR008319">
    <property type="entry name" value="GyrI-like_CCH_Lin2189-like"/>
</dbReference>
<dbReference type="Pfam" id="PF06445">
    <property type="entry name" value="GyrI-like"/>
    <property type="match status" value="1"/>
</dbReference>
<name>A0ABT3IU16_9BACT</name>
<reference evidence="2 3" key="1">
    <citation type="submission" date="2022-10" db="EMBL/GenBank/DDBJ databases">
        <title>Chitinophaga nivalis PC15 sp. nov., isolated from Pyeongchang county, South Korea.</title>
        <authorList>
            <person name="Trinh H.N."/>
        </authorList>
    </citation>
    <scope>NUCLEOTIDE SEQUENCE [LARGE SCALE GENOMIC DNA]</scope>
    <source>
        <strain evidence="2 3">PC14</strain>
    </source>
</reference>
<evidence type="ECO:0000259" key="1">
    <source>
        <dbReference type="Pfam" id="PF06445"/>
    </source>
</evidence>
<dbReference type="InterPro" id="IPR029442">
    <property type="entry name" value="GyrI-like"/>
</dbReference>
<evidence type="ECO:0000313" key="2">
    <source>
        <dbReference type="EMBL" id="MCW3487482.1"/>
    </source>
</evidence>
<dbReference type="InterPro" id="IPR011256">
    <property type="entry name" value="Reg_factor_effector_dom_sf"/>
</dbReference>
<accession>A0ABT3IU16</accession>
<sequence>MRTYIYGGWVLLLTFLCDHLQTLTDMTKLDLTKVYKNYYTATLAPQLVTIEKGLFLTITGKGDPNGAAFAETTSALYTVAYTIKNSSKELGRDFTVAKLEGFWWVNVTTEDPMLVPRDQWHYELAIRLPEEVTRQQFITAVMTAERKKKSTLFREVDFRYMEEGRCAQILHVGPYSEEPVSLKKLDELIKREQLQVTGRHHEIYLSDPRKSSPEKRKTILRIAVSS</sequence>
<organism evidence="2 3">
    <name type="scientific">Chitinophaga nivalis</name>
    <dbReference type="NCBI Taxonomy" id="2991709"/>
    <lineage>
        <taxon>Bacteria</taxon>
        <taxon>Pseudomonadati</taxon>
        <taxon>Bacteroidota</taxon>
        <taxon>Chitinophagia</taxon>
        <taxon>Chitinophagales</taxon>
        <taxon>Chitinophagaceae</taxon>
        <taxon>Chitinophaga</taxon>
    </lineage>
</organism>
<feature type="domain" description="GyrI-like small molecule binding" evidence="1">
    <location>
        <begin position="45"/>
        <end position="222"/>
    </location>
</feature>
<dbReference type="PIRSF" id="PIRSF031644">
    <property type="entry name" value="UCP031644"/>
    <property type="match status" value="1"/>
</dbReference>
<keyword evidence="3" id="KW-1185">Reference proteome</keyword>
<gene>
    <name evidence="2" type="ORF">OL497_26535</name>
</gene>